<dbReference type="PANTHER" id="PTHR41259">
    <property type="entry name" value="DOUBLE-STRAND BREAK REPAIR RAD50 ATPASE, PUTATIVE-RELATED"/>
    <property type="match status" value="1"/>
</dbReference>
<dbReference type="InterPro" id="IPR038734">
    <property type="entry name" value="YhaN_AAA"/>
</dbReference>
<dbReference type="SUPFAM" id="SSF52540">
    <property type="entry name" value="P-loop containing nucleoside triphosphate hydrolases"/>
    <property type="match status" value="1"/>
</dbReference>
<accession>A0A4Q2RA35</accession>
<dbReference type="InterPro" id="IPR027417">
    <property type="entry name" value="P-loop_NTPase"/>
</dbReference>
<comment type="caution">
    <text evidence="3">The sequence shown here is derived from an EMBL/GenBank/DDBJ whole genome shotgun (WGS) entry which is preliminary data.</text>
</comment>
<reference evidence="3 4" key="2">
    <citation type="submission" date="2019-02" db="EMBL/GenBank/DDBJ databases">
        <title>'Lichenibacterium ramalinii' gen. nov. sp. nov., 'Lichenibacterium minor' gen. nov. sp. nov.</title>
        <authorList>
            <person name="Pankratov T."/>
        </authorList>
    </citation>
    <scope>NUCLEOTIDE SEQUENCE [LARGE SCALE GENOMIC DNA]</scope>
    <source>
        <strain evidence="3 4">RmlP001</strain>
    </source>
</reference>
<dbReference type="RefSeq" id="WP_129220000.1">
    <property type="nucleotide sequence ID" value="NZ_QYBC01000012.1"/>
</dbReference>
<evidence type="ECO:0000256" key="1">
    <source>
        <dbReference type="SAM" id="Coils"/>
    </source>
</evidence>
<sequence length="1170" mass="122787">MRLARLDLVRYGKFTGRTLHFGARPVGGPDLHIVYGPNEAGKSTAFSAFLDLLYGIRATKEPNYAFLHPYPTLRIGALLELAGGDRELVRIRRAQATLLDADDRPLDEGLLAAELGGIGRDGYRGMFSLDDESLEQGGEEILASRGDLGRILFSGSAGAAGLSQALEAMREEADRFFRPGAHKTRLNELKAELDALKAERDATDTQAAGHKRLVDERDRAAAAHDAALKARGDAGVRRDEIARLLGGLPLLARSRSLHDALGPLRAMPEPPAGWSAELPGLERDEVRLGTELQAVRREIEALGLERDAIAVDEAALGCGDAHDALAGLRAAALTAAKDLPRRRPSLAEAEGAVAAHLARLGRPPGTDPDAVALPAALVGTLRELIAERSGVAARREAARLELDTATGDLSAARDALAAAGGAAAAPAAALARLAGTLEAARQADPAGTLRSADRVRAAAEERLAEALRALAPWRGGAEALAGLPLPAARDAEAWASEAAEAEAEAQRRDGEAGDLALDRDALRAQVDALGRVAGPIADAEVLTLRAARDRAWAAHRGRLDAASAEDFEDALRRDDAVAAARFGQAAEVARLREASVRLAELETRLRGAGDRAAAARRRRAAVDDAVAAAAGRLDPPLAGPPTPAGLVAWLARTGPALRAREEARTALEACRAAERDVQDWRDRLAGALAEADVAHDPAGALDGLAGAARAAGAAAAARGALATEFAGAERRLAERAAAGARAEAAETAWEERWAAACRAGWLGETGTEPTPAAVGEVLEVLAALAPDLRTRADLGHRIAAMEADEARFAARLASLAARLGLDAASTGDPAAVLQLDAALERRIREARAAQAARNACAARLAEAEARHARASAAAAGNRARGDVLRAFFGVDTLAEAGARLTLCAERDRLAGEAAALERDIRTSLRVPDFAAAEALLDGLDAAALEAERDAAEGRYAAADGELRTHHASRVGAEAALDAVGGDDAVARMEARRRAVLLDIEDQARRFIKLRGGIAAAELALAAYRDRHRSALLAKASEAFATISRQAYTGLAAQPTDKGEVLIAKARAGGTKQAGDLSKGTRFQLYLALRAAGYHEFAATRRAVPFVADDIMETFDDFRAEEAFRLFAGMAEVGQVIYLTHHRHLIDIARVVCPDVRVHRLDEAAASGEPT</sequence>
<name>A0A4Q2RA35_9HYPH</name>
<reference evidence="3 4" key="1">
    <citation type="submission" date="2018-09" db="EMBL/GenBank/DDBJ databases">
        <authorList>
            <person name="Grouzdev D.S."/>
            <person name="Krutkina M.S."/>
        </authorList>
    </citation>
    <scope>NUCLEOTIDE SEQUENCE [LARGE SCALE GENOMIC DNA]</scope>
    <source>
        <strain evidence="3 4">RmlP001</strain>
    </source>
</reference>
<keyword evidence="1" id="KW-0175">Coiled coil</keyword>
<organism evidence="3 4">
    <name type="scientific">Lichenibacterium ramalinae</name>
    <dbReference type="NCBI Taxonomy" id="2316527"/>
    <lineage>
        <taxon>Bacteria</taxon>
        <taxon>Pseudomonadati</taxon>
        <taxon>Pseudomonadota</taxon>
        <taxon>Alphaproteobacteria</taxon>
        <taxon>Hyphomicrobiales</taxon>
        <taxon>Lichenihabitantaceae</taxon>
        <taxon>Lichenibacterium</taxon>
    </lineage>
</organism>
<dbReference type="Pfam" id="PF13514">
    <property type="entry name" value="AAA_27"/>
    <property type="match status" value="1"/>
</dbReference>
<dbReference type="OrthoDB" id="9764467at2"/>
<protein>
    <recommendedName>
        <fullName evidence="2">YhaN AAA domain-containing protein</fullName>
    </recommendedName>
</protein>
<proteinExistence type="predicted"/>
<evidence type="ECO:0000259" key="2">
    <source>
        <dbReference type="Pfam" id="PF13514"/>
    </source>
</evidence>
<feature type="coiled-coil region" evidence="1">
    <location>
        <begin position="656"/>
        <end position="690"/>
    </location>
</feature>
<dbReference type="Gene3D" id="3.40.50.300">
    <property type="entry name" value="P-loop containing nucleotide triphosphate hydrolases"/>
    <property type="match status" value="2"/>
</dbReference>
<gene>
    <name evidence="3" type="ORF">D3272_14885</name>
</gene>
<feature type="domain" description="YhaN AAA" evidence="2">
    <location>
        <begin position="1"/>
        <end position="206"/>
    </location>
</feature>
<dbReference type="Proteomes" id="UP000289411">
    <property type="component" value="Unassembled WGS sequence"/>
</dbReference>
<dbReference type="AlphaFoldDB" id="A0A4Q2RA35"/>
<dbReference type="PANTHER" id="PTHR41259:SF1">
    <property type="entry name" value="DOUBLE-STRAND BREAK REPAIR RAD50 ATPASE, PUTATIVE-RELATED"/>
    <property type="match status" value="1"/>
</dbReference>
<evidence type="ECO:0000313" key="4">
    <source>
        <dbReference type="Proteomes" id="UP000289411"/>
    </source>
</evidence>
<keyword evidence="4" id="KW-1185">Reference proteome</keyword>
<feature type="coiled-coil region" evidence="1">
    <location>
        <begin position="591"/>
        <end position="618"/>
    </location>
</feature>
<dbReference type="EMBL" id="QYBC01000012">
    <property type="protein sequence ID" value="RYB03883.1"/>
    <property type="molecule type" value="Genomic_DNA"/>
</dbReference>
<evidence type="ECO:0000313" key="3">
    <source>
        <dbReference type="EMBL" id="RYB03883.1"/>
    </source>
</evidence>